<protein>
    <submittedName>
        <fullName evidence="17">Ferric-chelate reductase 1-like isoform X1</fullName>
    </submittedName>
</protein>
<feature type="transmembrane region" description="Helical" evidence="11">
    <location>
        <begin position="422"/>
        <end position="441"/>
    </location>
</feature>
<evidence type="ECO:0000256" key="6">
    <source>
        <dbReference type="ARBA" id="ARBA00022982"/>
    </source>
</evidence>
<evidence type="ECO:0000259" key="14">
    <source>
        <dbReference type="PROSITE" id="PS50939"/>
    </source>
</evidence>
<keyword evidence="5 11" id="KW-0812">Transmembrane</keyword>
<feature type="domain" description="Reelin" evidence="15">
    <location>
        <begin position="19"/>
        <end position="186"/>
    </location>
</feature>
<feature type="transmembrane region" description="Helical" evidence="11">
    <location>
        <begin position="576"/>
        <end position="595"/>
    </location>
</feature>
<dbReference type="Pfam" id="PF03188">
    <property type="entry name" value="Cytochrom_B561"/>
    <property type="match status" value="1"/>
</dbReference>
<dbReference type="PANTHER" id="PTHR45828">
    <property type="entry name" value="CYTOCHROME B561/FERRIC REDUCTASE TRANSMEMBRANE"/>
    <property type="match status" value="1"/>
</dbReference>
<evidence type="ECO:0000256" key="12">
    <source>
        <dbReference type="SAM" id="SignalP"/>
    </source>
</evidence>
<dbReference type="AlphaFoldDB" id="A0A6J1UQA0"/>
<dbReference type="GO" id="GO:0006879">
    <property type="term" value="P:intracellular iron ion homeostasis"/>
    <property type="evidence" value="ECO:0007669"/>
    <property type="project" value="TreeGrafter"/>
</dbReference>
<feature type="transmembrane region" description="Helical" evidence="11">
    <location>
        <begin position="453"/>
        <end position="472"/>
    </location>
</feature>
<evidence type="ECO:0000259" key="13">
    <source>
        <dbReference type="PROSITE" id="PS50836"/>
    </source>
</evidence>
<evidence type="ECO:0000313" key="17">
    <source>
        <dbReference type="RefSeq" id="XP_026529874.1"/>
    </source>
</evidence>
<dbReference type="CDD" id="cd08760">
    <property type="entry name" value="Cyt_b561_FRRS1_like"/>
    <property type="match status" value="1"/>
</dbReference>
<evidence type="ECO:0000256" key="2">
    <source>
        <dbReference type="ARBA" id="ARBA00004141"/>
    </source>
</evidence>
<evidence type="ECO:0000256" key="7">
    <source>
        <dbReference type="ARBA" id="ARBA00022989"/>
    </source>
</evidence>
<dbReference type="CDD" id="cd08544">
    <property type="entry name" value="Reeler"/>
    <property type="match status" value="1"/>
</dbReference>
<keyword evidence="10" id="KW-0325">Glycoprotein</keyword>
<gene>
    <name evidence="17" type="primary">LOC113416298</name>
</gene>
<keyword evidence="4" id="KW-0813">Transport</keyword>
<keyword evidence="9 11" id="KW-0472">Membrane</keyword>
<comment type="subcellular location">
    <subcellularLocation>
        <location evidence="2">Membrane</location>
        <topology evidence="2">Multi-pass membrane protein</topology>
    </subcellularLocation>
</comment>
<dbReference type="GO" id="GO:0016722">
    <property type="term" value="F:oxidoreductase activity, acting on metal ions"/>
    <property type="evidence" value="ECO:0007669"/>
    <property type="project" value="TreeGrafter"/>
</dbReference>
<proteinExistence type="inferred from homology"/>
<reference evidence="17" key="1">
    <citation type="submission" date="2025-08" db="UniProtKB">
        <authorList>
            <consortium name="RefSeq"/>
        </authorList>
    </citation>
    <scope>IDENTIFICATION</scope>
</reference>
<comment type="cofactor">
    <cofactor evidence="1">
        <name>heme b</name>
        <dbReference type="ChEBI" id="CHEBI:60344"/>
    </cofactor>
</comment>
<dbReference type="Proteomes" id="UP000504612">
    <property type="component" value="Unplaced"/>
</dbReference>
<dbReference type="PROSITE" id="PS50939">
    <property type="entry name" value="CYTOCHROME_B561"/>
    <property type="match status" value="1"/>
</dbReference>
<dbReference type="PROSITE" id="PS51019">
    <property type="entry name" value="REELIN"/>
    <property type="match status" value="1"/>
</dbReference>
<keyword evidence="6" id="KW-0249">Electron transport</keyword>
<dbReference type="InterPro" id="IPR042307">
    <property type="entry name" value="Reeler_sf"/>
</dbReference>
<dbReference type="RefSeq" id="XP_026529874.1">
    <property type="nucleotide sequence ID" value="XM_026674089.1"/>
</dbReference>
<dbReference type="InterPro" id="IPR051237">
    <property type="entry name" value="Ferric-chelate_Red/DefProt"/>
</dbReference>
<comment type="similarity">
    <text evidence="3">Belongs to the FRRS1 family.</text>
</comment>
<dbReference type="FunFam" id="2.60.40.4060:FF:000003">
    <property type="entry name" value="Ferric chelate reductase 1"/>
    <property type="match status" value="1"/>
</dbReference>
<feature type="transmembrane region" description="Helical" evidence="11">
    <location>
        <begin position="519"/>
        <end position="536"/>
    </location>
</feature>
<evidence type="ECO:0000256" key="8">
    <source>
        <dbReference type="ARBA" id="ARBA00023004"/>
    </source>
</evidence>
<feature type="domain" description="DOMON" evidence="13">
    <location>
        <begin position="220"/>
        <end position="336"/>
    </location>
</feature>
<evidence type="ECO:0000256" key="4">
    <source>
        <dbReference type="ARBA" id="ARBA00022448"/>
    </source>
</evidence>
<dbReference type="GeneID" id="113416298"/>
<evidence type="ECO:0000313" key="16">
    <source>
        <dbReference type="Proteomes" id="UP000504612"/>
    </source>
</evidence>
<dbReference type="Pfam" id="PF03351">
    <property type="entry name" value="DOMON"/>
    <property type="match status" value="1"/>
</dbReference>
<dbReference type="InterPro" id="IPR002861">
    <property type="entry name" value="Reeler_dom"/>
</dbReference>
<dbReference type="InterPro" id="IPR005018">
    <property type="entry name" value="DOMON_domain"/>
</dbReference>
<keyword evidence="7 11" id="KW-1133">Transmembrane helix</keyword>
<feature type="domain" description="Cytochrome b561" evidence="14">
    <location>
        <begin position="341"/>
        <end position="546"/>
    </location>
</feature>
<feature type="chain" id="PRO_5027075818" evidence="12">
    <location>
        <begin position="29"/>
        <end position="597"/>
    </location>
</feature>
<dbReference type="SMART" id="SM00665">
    <property type="entry name" value="B561"/>
    <property type="match status" value="1"/>
</dbReference>
<dbReference type="GO" id="GO:0016020">
    <property type="term" value="C:membrane"/>
    <property type="evidence" value="ECO:0007669"/>
    <property type="project" value="UniProtKB-SubCell"/>
</dbReference>
<evidence type="ECO:0000259" key="15">
    <source>
        <dbReference type="PROSITE" id="PS51019"/>
    </source>
</evidence>
<dbReference type="PANTHER" id="PTHR45828:SF3">
    <property type="entry name" value="FERRIC-CHELATE REDUCTASE 1"/>
    <property type="match status" value="1"/>
</dbReference>
<keyword evidence="12" id="KW-0732">Signal</keyword>
<evidence type="ECO:0000256" key="10">
    <source>
        <dbReference type="ARBA" id="ARBA00023180"/>
    </source>
</evidence>
<dbReference type="Gene3D" id="2.60.40.4060">
    <property type="entry name" value="Reeler domain"/>
    <property type="match status" value="1"/>
</dbReference>
<feature type="signal peptide" evidence="12">
    <location>
        <begin position="1"/>
        <end position="28"/>
    </location>
</feature>
<organism evidence="16 17">
    <name type="scientific">Notechis scutatus</name>
    <name type="common">mainland tiger snake</name>
    <dbReference type="NCBI Taxonomy" id="8663"/>
    <lineage>
        <taxon>Eukaryota</taxon>
        <taxon>Metazoa</taxon>
        <taxon>Chordata</taxon>
        <taxon>Craniata</taxon>
        <taxon>Vertebrata</taxon>
        <taxon>Euteleostomi</taxon>
        <taxon>Lepidosauria</taxon>
        <taxon>Squamata</taxon>
        <taxon>Bifurcata</taxon>
        <taxon>Unidentata</taxon>
        <taxon>Episquamata</taxon>
        <taxon>Toxicofera</taxon>
        <taxon>Serpentes</taxon>
        <taxon>Colubroidea</taxon>
        <taxon>Elapidae</taxon>
        <taxon>Hydrophiinae</taxon>
        <taxon>Notechis</taxon>
    </lineage>
</organism>
<accession>A0A6J1UQA0</accession>
<dbReference type="InterPro" id="IPR006593">
    <property type="entry name" value="Cyt_b561/ferric_Rdtase_TM"/>
</dbReference>
<evidence type="ECO:0000256" key="3">
    <source>
        <dbReference type="ARBA" id="ARBA00009195"/>
    </source>
</evidence>
<feature type="transmembrane region" description="Helical" evidence="11">
    <location>
        <begin position="381"/>
        <end position="401"/>
    </location>
</feature>
<evidence type="ECO:0000256" key="11">
    <source>
        <dbReference type="SAM" id="Phobius"/>
    </source>
</evidence>
<keyword evidence="16" id="KW-1185">Reference proteome</keyword>
<sequence length="597" mass="67062">MRCYDKMKSSRITFIAWLLACLSDQSVGYPDGRVSESCDSMLPFHGGSPQEFPKHTIEVNVTEFKPGDRVKVSFSGPAFEGFLLQARNADRLEDPPIGSFALADRKRSQLLKCGHVKNSAVSHTSNSKKNHMDAYWIAPRDAPKNVQFLLTVVQKFIIYWVKIPGPKISQPSMLPLTTMSTDWTIPTSLPVSSISQPFNSSDCGDRKFCVRNPTHCDPKSNNCFFLSFKQDNDSVWIEMSGPSEGYIAFALSHDQWMGGGDDAYLCISKVHHAVIRTAFLVGRSYPEFDSKSALENTSWRLADDLIQCSFRRKIHLPASTGRYNLDANYYIFLADGEISTGGAIYKHHQQPLITNGKYNVLSPLKDIGGSRSPFLIKIHGALMFIGWITTVSIGVIVARFFKPVWTNTLLFGEEIWFQIHRSLMIITILLTSISFVLPFIYRGGWNKQAGFHPYFGSTVMALALFQSLMAAFRPPLQAPRRQIFNWLHWSAGTTARILAVVTIFLGMDLPALDLPPWDTYVMIGFVAWHVGIDVLLELHGYCLIRKVEVLEDDRVQILQSISSAEAQGHTFKKAMLFIYICGNIAFLVTFITAVVQV</sequence>
<dbReference type="KEGG" id="nss:113416298"/>
<feature type="transmembrane region" description="Helical" evidence="11">
    <location>
        <begin position="484"/>
        <end position="507"/>
    </location>
</feature>
<dbReference type="Pfam" id="PF02014">
    <property type="entry name" value="Reeler"/>
    <property type="match status" value="1"/>
</dbReference>
<dbReference type="Gene3D" id="1.20.120.1770">
    <property type="match status" value="1"/>
</dbReference>
<dbReference type="CDD" id="cd09628">
    <property type="entry name" value="DOMON_SDR_2_like"/>
    <property type="match status" value="1"/>
</dbReference>
<keyword evidence="8" id="KW-0408">Iron</keyword>
<evidence type="ECO:0000256" key="5">
    <source>
        <dbReference type="ARBA" id="ARBA00022692"/>
    </source>
</evidence>
<dbReference type="SMART" id="SM00664">
    <property type="entry name" value="DoH"/>
    <property type="match status" value="1"/>
</dbReference>
<name>A0A6J1UQA0_9SAUR</name>
<evidence type="ECO:0000256" key="9">
    <source>
        <dbReference type="ARBA" id="ARBA00023136"/>
    </source>
</evidence>
<evidence type="ECO:0000256" key="1">
    <source>
        <dbReference type="ARBA" id="ARBA00001970"/>
    </source>
</evidence>
<dbReference type="PROSITE" id="PS50836">
    <property type="entry name" value="DOMON"/>
    <property type="match status" value="1"/>
</dbReference>